<dbReference type="PANTHER" id="PTHR13847">
    <property type="entry name" value="SARCOSINE DEHYDROGENASE-RELATED"/>
    <property type="match status" value="1"/>
</dbReference>
<dbReference type="eggNOG" id="COG0665">
    <property type="taxonomic scope" value="Bacteria"/>
</dbReference>
<dbReference type="Proteomes" id="UP000017837">
    <property type="component" value="Unassembled WGS sequence"/>
</dbReference>
<dbReference type="GO" id="GO:0005737">
    <property type="term" value="C:cytoplasm"/>
    <property type="evidence" value="ECO:0007669"/>
    <property type="project" value="TreeGrafter"/>
</dbReference>
<dbReference type="EMBL" id="AWGB01000071">
    <property type="protein sequence ID" value="ESQ83194.1"/>
    <property type="molecule type" value="Genomic_DNA"/>
</dbReference>
<dbReference type="SUPFAM" id="SSF51905">
    <property type="entry name" value="FAD/NAD(P)-binding domain"/>
    <property type="match status" value="1"/>
</dbReference>
<dbReference type="OrthoDB" id="9806601at2"/>
<evidence type="ECO:0000313" key="3">
    <source>
        <dbReference type="EMBL" id="ESQ83194.1"/>
    </source>
</evidence>
<dbReference type="Gene3D" id="3.30.9.10">
    <property type="entry name" value="D-Amino Acid Oxidase, subunit A, domain 2"/>
    <property type="match status" value="1"/>
</dbReference>
<comment type="caution">
    <text evidence="3">The sequence shown here is derived from an EMBL/GenBank/DDBJ whole genome shotgun (WGS) entry which is preliminary data.</text>
</comment>
<dbReference type="Gene3D" id="3.50.50.60">
    <property type="entry name" value="FAD/NAD(P)-binding domain"/>
    <property type="match status" value="1"/>
</dbReference>
<dbReference type="STRING" id="1121022.GCA_000376105_04053"/>
<dbReference type="AlphaFoldDB" id="V4P7X1"/>
<name>V4P7X1_9CAUL</name>
<dbReference type="InterPro" id="IPR036188">
    <property type="entry name" value="FAD/NAD-bd_sf"/>
</dbReference>
<protein>
    <recommendedName>
        <fullName evidence="2">FAD dependent oxidoreductase domain-containing protein</fullName>
    </recommendedName>
</protein>
<dbReference type="InterPro" id="IPR006076">
    <property type="entry name" value="FAD-dep_OxRdtase"/>
</dbReference>
<dbReference type="PATRIC" id="fig|1121022.4.peg.4189"/>
<organism evidence="3 4">
    <name type="scientific">Asticcacaulis benevestitus DSM 16100 = ATCC BAA-896</name>
    <dbReference type="NCBI Taxonomy" id="1121022"/>
    <lineage>
        <taxon>Bacteria</taxon>
        <taxon>Pseudomonadati</taxon>
        <taxon>Pseudomonadota</taxon>
        <taxon>Alphaproteobacteria</taxon>
        <taxon>Caulobacterales</taxon>
        <taxon>Caulobacteraceae</taxon>
        <taxon>Asticcacaulis</taxon>
    </lineage>
</organism>
<feature type="domain" description="FAD dependent oxidoreductase" evidence="2">
    <location>
        <begin position="42"/>
        <end position="389"/>
    </location>
</feature>
<dbReference type="PANTHER" id="PTHR13847:SF281">
    <property type="entry name" value="FAD DEPENDENT OXIDOREDUCTASE DOMAIN-CONTAINING PROTEIN"/>
    <property type="match status" value="1"/>
</dbReference>
<evidence type="ECO:0000313" key="4">
    <source>
        <dbReference type="Proteomes" id="UP000017837"/>
    </source>
</evidence>
<keyword evidence="1" id="KW-0560">Oxidoreductase</keyword>
<reference evidence="3 4" key="1">
    <citation type="journal article" date="2014" name="Nature">
        <title>Sequential evolution of bacterial morphology by co-option of a developmental regulator.</title>
        <authorList>
            <person name="Jiang C."/>
            <person name="Brown P.J."/>
            <person name="Ducret A."/>
            <person name="Brun Y.V."/>
        </authorList>
    </citation>
    <scope>NUCLEOTIDE SEQUENCE [LARGE SCALE GENOMIC DNA]</scope>
    <source>
        <strain evidence="3 4">DSM 16100</strain>
    </source>
</reference>
<dbReference type="Pfam" id="PF01266">
    <property type="entry name" value="DAO"/>
    <property type="match status" value="1"/>
</dbReference>
<accession>V4P7X1</accession>
<dbReference type="GO" id="GO:0016491">
    <property type="term" value="F:oxidoreductase activity"/>
    <property type="evidence" value="ECO:0007669"/>
    <property type="project" value="UniProtKB-KW"/>
</dbReference>
<gene>
    <name evidence="3" type="ORF">ABENE_20445</name>
</gene>
<sequence length="433" mass="46206">MDDQGKIGPRFNDGLNMAGSYYGATATLPALHAPLAEDLDVDLCVVGGGCTGLSTALHAAERGLSVVVLEGGRVGFGASGRNGGQLIPGLRKGASELIELYGATQAHALFQAGLDARETVLSLIRRFNIDCDLKLNGHLLAAVKSDHARDFAAEIKALNTLGYFEAEALSPSETMSLVGSAYAGGLLDHQGGHYHPLKYTLGLAAAAERAGARIFEASPVIALDRGKTLCARTATAIVRAKRVMLAGDAYLAGIYPPVEKRYIPIGSYIAVTAPLRSPEAFIRQDLAVSDTRFVVNYFRLTKDGRLLFGGGESYFPRPPRDMAAFVRGPLTQTFPQLRNVKIDYVWGGQVSVTMSRLPHIGRDGDIYFAHGYSGMGALMSTHAGKLIAEAMSGDEGTLDLFQKATPSAFPGGHLLRTPLQALGMLWFALRDRL</sequence>
<dbReference type="RefSeq" id="WP_018083741.1">
    <property type="nucleotide sequence ID" value="NZ_AQWM01000042.1"/>
</dbReference>
<evidence type="ECO:0000256" key="1">
    <source>
        <dbReference type="ARBA" id="ARBA00023002"/>
    </source>
</evidence>
<evidence type="ECO:0000259" key="2">
    <source>
        <dbReference type="Pfam" id="PF01266"/>
    </source>
</evidence>
<keyword evidence="4" id="KW-1185">Reference proteome</keyword>
<proteinExistence type="predicted"/>